<feature type="transmembrane region" description="Helical" evidence="8">
    <location>
        <begin position="178"/>
        <end position="198"/>
    </location>
</feature>
<feature type="transmembrane region" description="Helical" evidence="8">
    <location>
        <begin position="227"/>
        <end position="246"/>
    </location>
</feature>
<dbReference type="HOGENOM" id="CLU_053969_0_0_1"/>
<dbReference type="Pfam" id="PF13886">
    <property type="entry name" value="TM7S3_TM198"/>
    <property type="match status" value="1"/>
</dbReference>
<sequence>MTYAFLFQTLLCLQWMTSMTAADDTASDTVESIFDSANGVKVGGSVLAILAMAAGAVICLTGYKLFRPTLFAIGFVVGGVLIAIAAEEIFKNKSWMHTASWIAFVVGGLIVGCLVISLYTTSIFVAGAAGGVLLAILLNTSFGYRIYPSNPNVVLIVLAIALGIIGGVLALKLEKPILITATSLVGAGLAVWGIGYFAGDYPTANDLKSFAEQDANGDWVYSVPDAWWAYLAGTLVLFIIGMVSQFHKTGRGEHHHQSRAVPARPAQHQPEFTAVQTPQEKDQRNVHYGNPVSHV</sequence>
<reference evidence="12" key="2">
    <citation type="submission" date="2010-04" db="EMBL/GenBank/DDBJ databases">
        <authorList>
            <person name="Buell R."/>
            <person name="Hamilton J."/>
            <person name="Hostetler J."/>
        </authorList>
    </citation>
    <scope>NUCLEOTIDE SEQUENCE [LARGE SCALE GENOMIC DNA]</scope>
    <source>
        <strain evidence="12">DAOM:BR144</strain>
    </source>
</reference>
<feature type="chain" id="PRO_5003872791" description="Transmembrane protein 198" evidence="9">
    <location>
        <begin position="23"/>
        <end position="295"/>
    </location>
</feature>
<evidence type="ECO:0000259" key="10">
    <source>
        <dbReference type="Pfam" id="PF13886"/>
    </source>
</evidence>
<evidence type="ECO:0000313" key="12">
    <source>
        <dbReference type="Proteomes" id="UP000019132"/>
    </source>
</evidence>
<evidence type="ECO:0000256" key="2">
    <source>
        <dbReference type="ARBA" id="ARBA00006244"/>
    </source>
</evidence>
<keyword evidence="3 8" id="KW-0812">Transmembrane</keyword>
<keyword evidence="12" id="KW-1185">Reference proteome</keyword>
<keyword evidence="9" id="KW-0732">Signal</keyword>
<comment type="subcellular location">
    <subcellularLocation>
        <location evidence="1">Membrane</location>
        <topology evidence="1">Multi-pass membrane protein</topology>
    </subcellularLocation>
</comment>
<feature type="transmembrane region" description="Helical" evidence="8">
    <location>
        <begin position="123"/>
        <end position="147"/>
    </location>
</feature>
<evidence type="ECO:0000256" key="7">
    <source>
        <dbReference type="SAM" id="MobiDB-lite"/>
    </source>
</evidence>
<evidence type="ECO:0000256" key="4">
    <source>
        <dbReference type="ARBA" id="ARBA00022989"/>
    </source>
</evidence>
<protein>
    <recommendedName>
        <fullName evidence="6">Transmembrane protein 198</fullName>
    </recommendedName>
</protein>
<dbReference type="InterPro" id="IPR025256">
    <property type="entry name" value="TM7S3/TM198-like_dom"/>
</dbReference>
<dbReference type="EnsemblProtists" id="PYU1_T011757">
    <property type="protein sequence ID" value="PYU1_T011757"/>
    <property type="gene ID" value="PYU1_G011731"/>
</dbReference>
<dbReference type="InParanoid" id="K3X3F8"/>
<evidence type="ECO:0000256" key="1">
    <source>
        <dbReference type="ARBA" id="ARBA00004141"/>
    </source>
</evidence>
<feature type="region of interest" description="Disordered" evidence="7">
    <location>
        <begin position="251"/>
        <end position="295"/>
    </location>
</feature>
<evidence type="ECO:0000256" key="3">
    <source>
        <dbReference type="ARBA" id="ARBA00022692"/>
    </source>
</evidence>
<organism evidence="11 12">
    <name type="scientific">Globisporangium ultimum (strain ATCC 200006 / CBS 805.95 / DAOM BR144)</name>
    <name type="common">Pythium ultimum</name>
    <dbReference type="NCBI Taxonomy" id="431595"/>
    <lineage>
        <taxon>Eukaryota</taxon>
        <taxon>Sar</taxon>
        <taxon>Stramenopiles</taxon>
        <taxon>Oomycota</taxon>
        <taxon>Peronosporomycetes</taxon>
        <taxon>Pythiales</taxon>
        <taxon>Pythiaceae</taxon>
        <taxon>Globisporangium</taxon>
    </lineage>
</organism>
<evidence type="ECO:0000256" key="8">
    <source>
        <dbReference type="SAM" id="Phobius"/>
    </source>
</evidence>
<proteinExistence type="inferred from homology"/>
<dbReference type="PANTHER" id="PTHR31247:SF5">
    <property type="entry name" value="DUF4203 DOMAIN-CONTAINING PROTEIN"/>
    <property type="match status" value="1"/>
</dbReference>
<dbReference type="PANTHER" id="PTHR31247">
    <property type="entry name" value="TRANSMEMBRANE PROTEIN 198 FAMILY MEMBER"/>
    <property type="match status" value="1"/>
</dbReference>
<dbReference type="eggNOG" id="ENOG502S3B1">
    <property type="taxonomic scope" value="Eukaryota"/>
</dbReference>
<dbReference type="OMA" id="DYEYGSQ"/>
<dbReference type="AlphaFoldDB" id="K3X3F8"/>
<feature type="domain" description="TM7S3/TM198-like" evidence="10">
    <location>
        <begin position="49"/>
        <end position="246"/>
    </location>
</feature>
<dbReference type="InterPro" id="IPR040236">
    <property type="entry name" value="TMEM198"/>
</dbReference>
<dbReference type="VEuPathDB" id="FungiDB:PYU1_G011731"/>
<name>K3X3F8_GLOUD</name>
<evidence type="ECO:0000256" key="6">
    <source>
        <dbReference type="ARBA" id="ARBA00049737"/>
    </source>
</evidence>
<feature type="signal peptide" evidence="9">
    <location>
        <begin position="1"/>
        <end position="22"/>
    </location>
</feature>
<dbReference type="GO" id="GO:0005886">
    <property type="term" value="C:plasma membrane"/>
    <property type="evidence" value="ECO:0007669"/>
    <property type="project" value="TreeGrafter"/>
</dbReference>
<feature type="transmembrane region" description="Helical" evidence="8">
    <location>
        <begin position="98"/>
        <end position="116"/>
    </location>
</feature>
<dbReference type="EMBL" id="GL376637">
    <property type="status" value="NOT_ANNOTATED_CDS"/>
    <property type="molecule type" value="Genomic_DNA"/>
</dbReference>
<dbReference type="Proteomes" id="UP000019132">
    <property type="component" value="Unassembled WGS sequence"/>
</dbReference>
<feature type="transmembrane region" description="Helical" evidence="8">
    <location>
        <begin position="153"/>
        <end position="171"/>
    </location>
</feature>
<evidence type="ECO:0000256" key="5">
    <source>
        <dbReference type="ARBA" id="ARBA00023136"/>
    </source>
</evidence>
<evidence type="ECO:0000313" key="11">
    <source>
        <dbReference type="EnsemblProtists" id="PYU1_T011757"/>
    </source>
</evidence>
<keyword evidence="5 8" id="KW-0472">Membrane</keyword>
<feature type="transmembrane region" description="Helical" evidence="8">
    <location>
        <begin position="46"/>
        <end position="63"/>
    </location>
</feature>
<reference evidence="11" key="3">
    <citation type="submission" date="2015-02" db="UniProtKB">
        <authorList>
            <consortium name="EnsemblProtists"/>
        </authorList>
    </citation>
    <scope>IDENTIFICATION</scope>
    <source>
        <strain evidence="11">DAOM BR144</strain>
    </source>
</reference>
<accession>K3X3F8</accession>
<feature type="transmembrane region" description="Helical" evidence="8">
    <location>
        <begin position="70"/>
        <end position="86"/>
    </location>
</feature>
<keyword evidence="4 8" id="KW-1133">Transmembrane helix</keyword>
<evidence type="ECO:0000256" key="9">
    <source>
        <dbReference type="SAM" id="SignalP"/>
    </source>
</evidence>
<dbReference type="STRING" id="431595.K3X3F8"/>
<comment type="similarity">
    <text evidence="2">Belongs to the TMEM198 family.</text>
</comment>
<reference evidence="12" key="1">
    <citation type="journal article" date="2010" name="Genome Biol.">
        <title>Genome sequence of the necrotrophic plant pathogen Pythium ultimum reveals original pathogenicity mechanisms and effector repertoire.</title>
        <authorList>
            <person name="Levesque C.A."/>
            <person name="Brouwer H."/>
            <person name="Cano L."/>
            <person name="Hamilton J.P."/>
            <person name="Holt C."/>
            <person name="Huitema E."/>
            <person name="Raffaele S."/>
            <person name="Robideau G.P."/>
            <person name="Thines M."/>
            <person name="Win J."/>
            <person name="Zerillo M.M."/>
            <person name="Beakes G.W."/>
            <person name="Boore J.L."/>
            <person name="Busam D."/>
            <person name="Dumas B."/>
            <person name="Ferriera S."/>
            <person name="Fuerstenberg S.I."/>
            <person name="Gachon C.M."/>
            <person name="Gaulin E."/>
            <person name="Govers F."/>
            <person name="Grenville-Briggs L."/>
            <person name="Horner N."/>
            <person name="Hostetler J."/>
            <person name="Jiang R.H."/>
            <person name="Johnson J."/>
            <person name="Krajaejun T."/>
            <person name="Lin H."/>
            <person name="Meijer H.J."/>
            <person name="Moore B."/>
            <person name="Morris P."/>
            <person name="Phuntmart V."/>
            <person name="Puiu D."/>
            <person name="Shetty J."/>
            <person name="Stajich J.E."/>
            <person name="Tripathy S."/>
            <person name="Wawra S."/>
            <person name="van West P."/>
            <person name="Whitty B.R."/>
            <person name="Coutinho P.M."/>
            <person name="Henrissat B."/>
            <person name="Martin F."/>
            <person name="Thomas P.D."/>
            <person name="Tyler B.M."/>
            <person name="De Vries R.P."/>
            <person name="Kamoun S."/>
            <person name="Yandell M."/>
            <person name="Tisserat N."/>
            <person name="Buell C.R."/>
        </authorList>
    </citation>
    <scope>NUCLEOTIDE SEQUENCE</scope>
    <source>
        <strain evidence="12">DAOM:BR144</strain>
    </source>
</reference>